<sequence length="725" mass="80599">MKVNNMRQYLTILLLFVGILTGCSESDKQTADKPKAAPEKVQLKMASFTEKSWLRTQLPADALAYLRVPNVWFLFADVESGFKYAQGNEQHVAQLKAIQQGLYQNLLIKMEDAIKPIASLLIKHINGPFEAAVLNNPDNPMMPYVVVATKLDFKQVSEFEASFTQLLQQQPMLQIIDKIDAQGNGSIQFAPMGVNGQFQFNAQTGHFQLVAAMGAQPDKLKSTLNSLAPVKDHPMYSVEAKTDASGKGLFGYINAKLILPIAQKTMKPEQLAGLKMSGFDKVSALAFGYGTSADKTRLKVIAEMPVAGFRAYLPSVKNHFDLSARGEIDSVGILSLPTEAQYRQIEATTVMVKGSSPEYFKAKEEFKKQTGFSIEQLLSILGPEVIYFSDSISDFIAVRLSKPEQLKQLINNAQQKKWIDYQEHKKNGVTIKHITTPFMNLDKWSNTISQESPVVGEIAAQLKTHYYWIEESGYMILSAVPQPLIERASRKDTHNIGEWLTQSQKQDLSSAFLGYSTSKVKLSRTSYHVYLQLLNALSDISGAQVDIFSLPHAGQLSFADKGSLGVNLDFNENYLALEFSFEQSILDLLYVGDYKVVAMIGILAAVAIPAYQDYTLRSQVSGAYYSAQPIQQEIRRLITEGTPLIEVTNGIGQILPATDYQSDYITSIEVNQGNIFINLGGEKMDENLNGLVLQLIVQQDESTGELYWQCSSDEIKNAYLPIACR</sequence>
<organism evidence="2 3">
    <name type="scientific">Spartinivicinus poritis</name>
    <dbReference type="NCBI Taxonomy" id="2994640"/>
    <lineage>
        <taxon>Bacteria</taxon>
        <taxon>Pseudomonadati</taxon>
        <taxon>Pseudomonadota</taxon>
        <taxon>Gammaproteobacteria</taxon>
        <taxon>Oceanospirillales</taxon>
        <taxon>Zooshikellaceae</taxon>
        <taxon>Spartinivicinus</taxon>
    </lineage>
</organism>
<gene>
    <name evidence="2" type="ORF">ORQ98_23555</name>
</gene>
<dbReference type="Proteomes" id="UP001528823">
    <property type="component" value="Unassembled WGS sequence"/>
</dbReference>
<accession>A0ABT5UEZ5</accession>
<proteinExistence type="inferred from homology"/>
<dbReference type="Pfam" id="PF00114">
    <property type="entry name" value="Pilin"/>
    <property type="match status" value="1"/>
</dbReference>
<reference evidence="2 3" key="1">
    <citation type="submission" date="2022-11" db="EMBL/GenBank/DDBJ databases">
        <title>Spartinivicinus poritis sp. nov., isolated from scleractinian coral Porites lutea.</title>
        <authorList>
            <person name="Zhang G."/>
            <person name="Cai L."/>
            <person name="Wei Q."/>
        </authorList>
    </citation>
    <scope>NUCLEOTIDE SEQUENCE [LARGE SCALE GENOMIC DNA]</scope>
    <source>
        <strain evidence="2 3">A2-2</strain>
    </source>
</reference>
<keyword evidence="3" id="KW-1185">Reference proteome</keyword>
<dbReference type="SUPFAM" id="SSF54523">
    <property type="entry name" value="Pili subunits"/>
    <property type="match status" value="1"/>
</dbReference>
<evidence type="ECO:0000256" key="1">
    <source>
        <dbReference type="ARBA" id="ARBA00005233"/>
    </source>
</evidence>
<name>A0ABT5UEZ5_9GAMM</name>
<dbReference type="RefSeq" id="WP_274691252.1">
    <property type="nucleotide sequence ID" value="NZ_JAPMOU010000046.1"/>
</dbReference>
<dbReference type="InterPro" id="IPR001082">
    <property type="entry name" value="Pilin"/>
</dbReference>
<dbReference type="InterPro" id="IPR045584">
    <property type="entry name" value="Pilin-like"/>
</dbReference>
<comment type="caution">
    <text evidence="2">The sequence shown here is derived from an EMBL/GenBank/DDBJ whole genome shotgun (WGS) entry which is preliminary data.</text>
</comment>
<protein>
    <submittedName>
        <fullName evidence="2">Pilin</fullName>
    </submittedName>
</protein>
<evidence type="ECO:0000313" key="2">
    <source>
        <dbReference type="EMBL" id="MDE1464944.1"/>
    </source>
</evidence>
<dbReference type="PROSITE" id="PS51257">
    <property type="entry name" value="PROKAR_LIPOPROTEIN"/>
    <property type="match status" value="1"/>
</dbReference>
<dbReference type="EMBL" id="JAPMOU010000046">
    <property type="protein sequence ID" value="MDE1464944.1"/>
    <property type="molecule type" value="Genomic_DNA"/>
</dbReference>
<evidence type="ECO:0000313" key="3">
    <source>
        <dbReference type="Proteomes" id="UP001528823"/>
    </source>
</evidence>
<comment type="similarity">
    <text evidence="1">Belongs to the N-Me-Phe pilin family.</text>
</comment>
<dbReference type="Gene3D" id="3.30.700.10">
    <property type="entry name" value="Glycoprotein, Type 4 Pilin"/>
    <property type="match status" value="1"/>
</dbReference>